<keyword evidence="1" id="KW-0175">Coiled coil</keyword>
<proteinExistence type="predicted"/>
<dbReference type="PANTHER" id="PTHR34293">
    <property type="entry name" value="HTH-TYPE TRANSCRIPTIONAL REGULATOR TRMBL2"/>
    <property type="match status" value="1"/>
</dbReference>
<accession>A0A2R6C7R2</accession>
<dbReference type="AlphaFoldDB" id="A0A2R6C7R2"/>
<evidence type="ECO:0000313" key="4">
    <source>
        <dbReference type="Proteomes" id="UP000242015"/>
    </source>
</evidence>
<dbReference type="Pfam" id="PF01978">
    <property type="entry name" value="TrmB"/>
    <property type="match status" value="1"/>
</dbReference>
<gene>
    <name evidence="3" type="ORF">B9Q04_13470</name>
</gene>
<organism evidence="3 4">
    <name type="scientific">Candidatus Marsarchaeota G2 archaeon BE_D</name>
    <dbReference type="NCBI Taxonomy" id="1978158"/>
    <lineage>
        <taxon>Archaea</taxon>
        <taxon>Candidatus Marsarchaeota</taxon>
        <taxon>Candidatus Marsarchaeota group 2</taxon>
    </lineage>
</organism>
<name>A0A2R6C7R2_9ARCH</name>
<dbReference type="EMBL" id="NEXF01000361">
    <property type="protein sequence ID" value="PSO06945.1"/>
    <property type="molecule type" value="Genomic_DNA"/>
</dbReference>
<dbReference type="InterPro" id="IPR051797">
    <property type="entry name" value="TrmB-like"/>
</dbReference>
<reference evidence="3 4" key="1">
    <citation type="submission" date="2017-04" db="EMBL/GenBank/DDBJ databases">
        <title>Novel microbial lineages endemic to geothermal iron-oxide mats fill important gaps in the evolutionary history of Archaea.</title>
        <authorList>
            <person name="Jay Z.J."/>
            <person name="Beam J.P."/>
            <person name="Dlakic M."/>
            <person name="Rusch D.B."/>
            <person name="Kozubal M.A."/>
            <person name="Inskeep W.P."/>
        </authorList>
    </citation>
    <scope>NUCLEOTIDE SEQUENCE [LARGE SCALE GENOMIC DNA]</scope>
    <source>
        <strain evidence="3">BE_D</strain>
    </source>
</reference>
<dbReference type="InterPro" id="IPR036388">
    <property type="entry name" value="WH-like_DNA-bd_sf"/>
</dbReference>
<dbReference type="Proteomes" id="UP000242015">
    <property type="component" value="Unassembled WGS sequence"/>
</dbReference>
<sequence>MPDSQHSTKQKDLSEFGLSDHESRIYWALVENGPCTMSELAQKANVPRTKVYANVRKLQKKGFVEFLPEKKYMCRAVSPEITLKPLLDKKKDELDSMKEQLNRLIDLFSQIKDKDGVERKEFWTIKEKVKERRR</sequence>
<dbReference type="SUPFAM" id="SSF46785">
    <property type="entry name" value="Winged helix' DNA-binding domain"/>
    <property type="match status" value="1"/>
</dbReference>
<feature type="domain" description="Transcription regulator TrmB N-terminal" evidence="2">
    <location>
        <begin position="13"/>
        <end position="80"/>
    </location>
</feature>
<feature type="coiled-coil region" evidence="1">
    <location>
        <begin position="87"/>
        <end position="114"/>
    </location>
</feature>
<dbReference type="CDD" id="cd00090">
    <property type="entry name" value="HTH_ARSR"/>
    <property type="match status" value="1"/>
</dbReference>
<dbReference type="PANTHER" id="PTHR34293:SF1">
    <property type="entry name" value="HTH-TYPE TRANSCRIPTIONAL REGULATOR TRMBL2"/>
    <property type="match status" value="1"/>
</dbReference>
<dbReference type="InterPro" id="IPR002831">
    <property type="entry name" value="Tscrpt_reg_TrmB_N"/>
</dbReference>
<dbReference type="Gene3D" id="1.10.10.10">
    <property type="entry name" value="Winged helix-like DNA-binding domain superfamily/Winged helix DNA-binding domain"/>
    <property type="match status" value="1"/>
</dbReference>
<evidence type="ECO:0000256" key="1">
    <source>
        <dbReference type="SAM" id="Coils"/>
    </source>
</evidence>
<dbReference type="InterPro" id="IPR011991">
    <property type="entry name" value="ArsR-like_HTH"/>
</dbReference>
<evidence type="ECO:0000259" key="2">
    <source>
        <dbReference type="Pfam" id="PF01978"/>
    </source>
</evidence>
<comment type="caution">
    <text evidence="3">The sequence shown here is derived from an EMBL/GenBank/DDBJ whole genome shotgun (WGS) entry which is preliminary data.</text>
</comment>
<dbReference type="InterPro" id="IPR036390">
    <property type="entry name" value="WH_DNA-bd_sf"/>
</dbReference>
<protein>
    <recommendedName>
        <fullName evidence="2">Transcription regulator TrmB N-terminal domain-containing protein</fullName>
    </recommendedName>
</protein>
<evidence type="ECO:0000313" key="3">
    <source>
        <dbReference type="EMBL" id="PSO06945.1"/>
    </source>
</evidence>